<dbReference type="Proteomes" id="UP000663889">
    <property type="component" value="Unassembled WGS sequence"/>
</dbReference>
<proteinExistence type="predicted"/>
<dbReference type="InterPro" id="IPR035437">
    <property type="entry name" value="SNase_OB-fold_sf"/>
</dbReference>
<dbReference type="PROSITE" id="PS50304">
    <property type="entry name" value="TUDOR"/>
    <property type="match status" value="1"/>
</dbReference>
<comment type="caution">
    <text evidence="2">The sequence shown here is derived from an EMBL/GenBank/DDBJ whole genome shotgun (WGS) entry which is preliminary data.</text>
</comment>
<reference evidence="2" key="1">
    <citation type="submission" date="2021-02" db="EMBL/GenBank/DDBJ databases">
        <authorList>
            <person name="Nowell W R."/>
        </authorList>
    </citation>
    <scope>NUCLEOTIDE SEQUENCE</scope>
</reference>
<dbReference type="PANTHER" id="PTHR22948:SF29">
    <property type="entry name" value="FI02030P-RELATED"/>
    <property type="match status" value="1"/>
</dbReference>
<dbReference type="PANTHER" id="PTHR22948">
    <property type="entry name" value="TUDOR DOMAIN CONTAINING PROTEIN"/>
    <property type="match status" value="1"/>
</dbReference>
<dbReference type="Gene3D" id="2.40.50.90">
    <property type="match status" value="1"/>
</dbReference>
<accession>A0A814Q3T6</accession>
<feature type="domain" description="Tudor" evidence="1">
    <location>
        <begin position="466"/>
        <end position="524"/>
    </location>
</feature>
<dbReference type="InterPro" id="IPR002999">
    <property type="entry name" value="Tudor"/>
</dbReference>
<dbReference type="FunFam" id="2.30.30.140:FF:000018">
    <property type="entry name" value="Serine/threonine-protein kinase 31"/>
    <property type="match status" value="1"/>
</dbReference>
<dbReference type="Gene3D" id="2.30.30.140">
    <property type="match status" value="1"/>
</dbReference>
<evidence type="ECO:0000259" key="1">
    <source>
        <dbReference type="PROSITE" id="PS50304"/>
    </source>
</evidence>
<protein>
    <recommendedName>
        <fullName evidence="1">Tudor domain-containing protein</fullName>
    </recommendedName>
</protein>
<dbReference type="Pfam" id="PF00567">
    <property type="entry name" value="TUDOR"/>
    <property type="match status" value="1"/>
</dbReference>
<dbReference type="EMBL" id="CAJNOU010000914">
    <property type="protein sequence ID" value="CAF1114898.1"/>
    <property type="molecule type" value="Genomic_DNA"/>
</dbReference>
<sequence length="636" mass="71689">MNSLNGLNSVELFDDIDHLLFLCDRLSNRLLQVNSYVDEVKQTWINKRRSIELDSNISPLVAQKVSKCNQVLLNVAEKLAIVELQTESLHNLQSSITNIVPTTIEKHEVCPSMSSINQLSVRAPSSFVQGANVKNETVNTGFLSQRNMSSSTGRSLNDQQVGFNFQNPLHVATNSTINTFTPRNTATLFQEKVPVKQQQQQQQLEQLQSQQQSAFHLPLTGQKDIGFNQSKVSSPNLLISQISDFPTLQKSMPNGSMNGYQQQSSNAMISRPSALSDTYSSRTLHESNIVNDMNSLNGLNSVELFDDIDHLLFLCDRLSNRLLQVNSYVDEVKQTWINKRLSSPNLLISQISDFPTLQKSMPNGSMNGYQQQSSNAMISRPSALSDTYSSRTLHESNIVNGKVRVKMQVIKANTVWHNADIPIIDHPSAFFVCNQDPRVAEQFSMLSIEINNYYNKPANTTVPLQNPSIGDFCVARFSEDHLWYRARVVLIQDESILIVFIDYGNSETKPANEIYPLQESLARLPAMTVACTLAESFPRNENFWTPEATQIFSTLVKNRILEVQFQQSIGQQWPLHFVKVILDGQSITQHPKMTPFITPAQNEEIAMHFNDKLTSMEYILYNVAVGESDIYSDTLP</sequence>
<dbReference type="SMART" id="SM00333">
    <property type="entry name" value="TUDOR"/>
    <property type="match status" value="1"/>
</dbReference>
<gene>
    <name evidence="2" type="ORF">SEV965_LOCUS16585</name>
</gene>
<evidence type="ECO:0000313" key="2">
    <source>
        <dbReference type="EMBL" id="CAF1114898.1"/>
    </source>
</evidence>
<dbReference type="AlphaFoldDB" id="A0A814Q3T6"/>
<evidence type="ECO:0000313" key="3">
    <source>
        <dbReference type="Proteomes" id="UP000663889"/>
    </source>
</evidence>
<organism evidence="2 3">
    <name type="scientific">Rotaria sordida</name>
    <dbReference type="NCBI Taxonomy" id="392033"/>
    <lineage>
        <taxon>Eukaryota</taxon>
        <taxon>Metazoa</taxon>
        <taxon>Spiralia</taxon>
        <taxon>Gnathifera</taxon>
        <taxon>Rotifera</taxon>
        <taxon>Eurotatoria</taxon>
        <taxon>Bdelloidea</taxon>
        <taxon>Philodinida</taxon>
        <taxon>Philodinidae</taxon>
        <taxon>Rotaria</taxon>
    </lineage>
</organism>
<name>A0A814Q3T6_9BILA</name>
<dbReference type="SUPFAM" id="SSF63748">
    <property type="entry name" value="Tudor/PWWP/MBT"/>
    <property type="match status" value="1"/>
</dbReference>
<dbReference type="InterPro" id="IPR050621">
    <property type="entry name" value="Tudor_domain_containing"/>
</dbReference>